<name>A0A9P3PV31_LYOSH</name>
<evidence type="ECO:0000313" key="2">
    <source>
        <dbReference type="Proteomes" id="UP001063166"/>
    </source>
</evidence>
<dbReference type="Proteomes" id="UP001063166">
    <property type="component" value="Unassembled WGS sequence"/>
</dbReference>
<keyword evidence="2" id="KW-1185">Reference proteome</keyword>
<accession>A0A9P3PV31</accession>
<sequence length="119" mass="13191">MKTILQPLETISLQFTRTNRRFLTTILLIAQTQNSTTDATGPAKKTKTESPAVVGPRLTKKNLAKADWLAKKPGVSGLDFEAHYKTLTPEEKKNFAAQAKFMQKAARSEKRAMAKNAQS</sequence>
<dbReference type="EMBL" id="BRPK01000011">
    <property type="protein sequence ID" value="GLB42044.1"/>
    <property type="molecule type" value="Genomic_DNA"/>
</dbReference>
<dbReference type="AlphaFoldDB" id="A0A9P3PV31"/>
<gene>
    <name evidence="1" type="ORF">LshimejAT787_1100590</name>
</gene>
<protein>
    <submittedName>
        <fullName evidence="1">Uncharacterized protein</fullName>
    </submittedName>
</protein>
<proteinExistence type="predicted"/>
<reference evidence="1" key="1">
    <citation type="submission" date="2022-07" db="EMBL/GenBank/DDBJ databases">
        <title>The genome of Lyophyllum shimeji provides insight into the initial evolution of ectomycorrhizal fungal genome.</title>
        <authorList>
            <person name="Kobayashi Y."/>
            <person name="Shibata T."/>
            <person name="Hirakawa H."/>
            <person name="Shigenobu S."/>
            <person name="Nishiyama T."/>
            <person name="Yamada A."/>
            <person name="Hasebe M."/>
            <person name="Kawaguchi M."/>
        </authorList>
    </citation>
    <scope>NUCLEOTIDE SEQUENCE</scope>
    <source>
        <strain evidence="1">AT787</strain>
    </source>
</reference>
<organism evidence="1 2">
    <name type="scientific">Lyophyllum shimeji</name>
    <name type="common">Hon-shimeji</name>
    <name type="synonym">Tricholoma shimeji</name>
    <dbReference type="NCBI Taxonomy" id="47721"/>
    <lineage>
        <taxon>Eukaryota</taxon>
        <taxon>Fungi</taxon>
        <taxon>Dikarya</taxon>
        <taxon>Basidiomycota</taxon>
        <taxon>Agaricomycotina</taxon>
        <taxon>Agaricomycetes</taxon>
        <taxon>Agaricomycetidae</taxon>
        <taxon>Agaricales</taxon>
        <taxon>Tricholomatineae</taxon>
        <taxon>Lyophyllaceae</taxon>
        <taxon>Lyophyllum</taxon>
    </lineage>
</organism>
<comment type="caution">
    <text evidence="1">The sequence shown here is derived from an EMBL/GenBank/DDBJ whole genome shotgun (WGS) entry which is preliminary data.</text>
</comment>
<evidence type="ECO:0000313" key="1">
    <source>
        <dbReference type="EMBL" id="GLB42044.1"/>
    </source>
</evidence>